<organism evidence="1">
    <name type="scientific">Timema monikensis</name>
    <dbReference type="NCBI Taxonomy" id="170555"/>
    <lineage>
        <taxon>Eukaryota</taxon>
        <taxon>Metazoa</taxon>
        <taxon>Ecdysozoa</taxon>
        <taxon>Arthropoda</taxon>
        <taxon>Hexapoda</taxon>
        <taxon>Insecta</taxon>
        <taxon>Pterygota</taxon>
        <taxon>Neoptera</taxon>
        <taxon>Polyneoptera</taxon>
        <taxon>Phasmatodea</taxon>
        <taxon>Timematodea</taxon>
        <taxon>Timematoidea</taxon>
        <taxon>Timematidae</taxon>
        <taxon>Timema</taxon>
    </lineage>
</organism>
<dbReference type="PANTHER" id="PTHR39951">
    <property type="entry name" value="FI22632P1"/>
    <property type="match status" value="1"/>
</dbReference>
<name>A0A7R9EJR0_9NEOP</name>
<evidence type="ECO:0000313" key="1">
    <source>
        <dbReference type="EMBL" id="CAD7434870.1"/>
    </source>
</evidence>
<gene>
    <name evidence="1" type="ORF">TMSB3V08_LOCUS11520</name>
</gene>
<dbReference type="PANTHER" id="PTHR39951:SF2">
    <property type="entry name" value="IP05660P"/>
    <property type="match status" value="1"/>
</dbReference>
<proteinExistence type="predicted"/>
<sequence>MVDLYGIQYWSMFGHTVMVDLYGIQYWSMCGHTVMVDLYGITQGHIAGILILWPIGLEEGSERARKQTFFTPTYFLPLSPKQARGGPKQLGPMWPHHLHTPGGSPDYRRLSAVAIQGGAMIWVVNISQVALWYACRWCYGLSCKHLAGGSVVCVGNILQVVLSLPSPSLQAVGIIRQLIQMNLAGPPVLRQQQRWEFDPEVADMRSPGYQAQYGRRGEHLIESLGRGEEGYFAGNGLQKGDNRASYGALAGRLQTELFVPEL</sequence>
<protein>
    <submittedName>
        <fullName evidence="1">Uncharacterized protein</fullName>
    </submittedName>
</protein>
<accession>A0A7R9EJR0</accession>
<dbReference type="EMBL" id="OB798409">
    <property type="protein sequence ID" value="CAD7434870.1"/>
    <property type="molecule type" value="Genomic_DNA"/>
</dbReference>
<dbReference type="AlphaFoldDB" id="A0A7R9EJR0"/>
<reference evidence="1" key="1">
    <citation type="submission" date="2020-11" db="EMBL/GenBank/DDBJ databases">
        <authorList>
            <person name="Tran Van P."/>
        </authorList>
    </citation>
    <scope>NUCLEOTIDE SEQUENCE</scope>
</reference>